<dbReference type="Proteomes" id="UP000292702">
    <property type="component" value="Unassembled WGS sequence"/>
</dbReference>
<dbReference type="OrthoDB" id="265717at2759"/>
<feature type="compositionally biased region" description="Polar residues" evidence="1">
    <location>
        <begin position="8"/>
        <end position="23"/>
    </location>
</feature>
<evidence type="ECO:0000313" key="3">
    <source>
        <dbReference type="EMBL" id="TCD66925.1"/>
    </source>
</evidence>
<sequence>MDYGSIPSAKSSQPSMHSTTSVNDIEESDEEAICVQEIEHKGKGLVAARPIKRGELLLAERPFLVLPSDPSNSSILVALSQCSREEQRTFFSLSNSFRDRLLPAIGIFESNAIYLPHSDPAREQEAIFLLASRFNSSCSPNVSKCWDPTLHAMLFRTLRDVEEGEELCFNYCDVLGTRDQRREEILEERNFECRCEVCELDDEESRASDERRSTIARLFEEVAGCGKEPTLGMRKIKIALRLLKEEKLIHYETSFYYDAFQFCVMVSDFSNAKAWIKRSWEISCCTSGPDSDIARMFKLYWANPRAHEVFLELQCPILVSLLQAAAYILPRRLAQPDSSLTNALLHDHAGLYEAIDAKQGRMYAPPILLRLARYTKFKVKPIHLKGAAVSAARDLTKGEIILSESPIFTLPLVRDQNAVMGGLHACNSEYKRMYYDMCNCHDVSDEMSKELGIFATNGIPCGTDCCSGRVADREGVFVISARINHSCTPNVNGSWIDWVQQIEQRATRDIKKGEELCRAYIDVLLPKEERQKVLMDKYWFKCKCESCILTGDKSAASDQRRRRIREILDKHFDGKAKDVDEGFLEVREGLKLVAQEGLVAYDSAFYFFGFHLCAASSDFESAKEWAVKARDTHRLVFGQTLEEIYERLVANPACYPDARTLPQRSLHGPDSPSWNSHGIGTGS</sequence>
<dbReference type="SMART" id="SM00317">
    <property type="entry name" value="SET"/>
    <property type="match status" value="2"/>
</dbReference>
<dbReference type="InterPro" id="IPR011990">
    <property type="entry name" value="TPR-like_helical_dom_sf"/>
</dbReference>
<dbReference type="InterPro" id="IPR053185">
    <property type="entry name" value="SET_domain_protein"/>
</dbReference>
<reference evidence="3 4" key="1">
    <citation type="submission" date="2018-11" db="EMBL/GenBank/DDBJ databases">
        <title>Genome assembly of Steccherinum ochraceum LE-BIN_3174, the white-rot fungus of the Steccherinaceae family (The Residual Polyporoid clade, Polyporales, Basidiomycota).</title>
        <authorList>
            <person name="Fedorova T.V."/>
            <person name="Glazunova O.A."/>
            <person name="Landesman E.O."/>
            <person name="Moiseenko K.V."/>
            <person name="Psurtseva N.V."/>
            <person name="Savinova O.S."/>
            <person name="Shakhova N.V."/>
            <person name="Tyazhelova T.V."/>
            <person name="Vasina D.V."/>
        </authorList>
    </citation>
    <scope>NUCLEOTIDE SEQUENCE [LARGE SCALE GENOMIC DNA]</scope>
    <source>
        <strain evidence="3 4">LE-BIN_3174</strain>
    </source>
</reference>
<dbReference type="PROSITE" id="PS50280">
    <property type="entry name" value="SET"/>
    <property type="match status" value="2"/>
</dbReference>
<feature type="region of interest" description="Disordered" evidence="1">
    <location>
        <begin position="1"/>
        <end position="25"/>
    </location>
</feature>
<dbReference type="InterPro" id="IPR001214">
    <property type="entry name" value="SET_dom"/>
</dbReference>
<dbReference type="InterPro" id="IPR046341">
    <property type="entry name" value="SET_dom_sf"/>
</dbReference>
<feature type="region of interest" description="Disordered" evidence="1">
    <location>
        <begin position="660"/>
        <end position="683"/>
    </location>
</feature>
<dbReference type="EMBL" id="RWJN01000117">
    <property type="protein sequence ID" value="TCD66925.1"/>
    <property type="molecule type" value="Genomic_DNA"/>
</dbReference>
<dbReference type="Gene3D" id="1.25.40.10">
    <property type="entry name" value="Tetratricopeptide repeat domain"/>
    <property type="match status" value="1"/>
</dbReference>
<feature type="compositionally biased region" description="Polar residues" evidence="1">
    <location>
        <begin position="672"/>
        <end position="683"/>
    </location>
</feature>
<feature type="domain" description="SET" evidence="2">
    <location>
        <begin position="31"/>
        <end position="172"/>
    </location>
</feature>
<evidence type="ECO:0000256" key="1">
    <source>
        <dbReference type="SAM" id="MobiDB-lite"/>
    </source>
</evidence>
<keyword evidence="4" id="KW-1185">Reference proteome</keyword>
<comment type="caution">
    <text evidence="3">The sequence shown here is derived from an EMBL/GenBank/DDBJ whole genome shotgun (WGS) entry which is preliminary data.</text>
</comment>
<name>A0A4R0RLQ4_9APHY</name>
<dbReference type="PANTHER" id="PTHR47332:SF2">
    <property type="entry name" value="SET-6"/>
    <property type="match status" value="1"/>
</dbReference>
<dbReference type="SUPFAM" id="SSF82199">
    <property type="entry name" value="SET domain"/>
    <property type="match status" value="2"/>
</dbReference>
<dbReference type="Pfam" id="PF00856">
    <property type="entry name" value="SET"/>
    <property type="match status" value="2"/>
</dbReference>
<feature type="domain" description="SET" evidence="2">
    <location>
        <begin position="375"/>
        <end position="521"/>
    </location>
</feature>
<evidence type="ECO:0000259" key="2">
    <source>
        <dbReference type="PROSITE" id="PS50280"/>
    </source>
</evidence>
<accession>A0A4R0RLQ4</accession>
<dbReference type="PANTHER" id="PTHR47332">
    <property type="entry name" value="SET DOMAIN-CONTAINING PROTEIN 5"/>
    <property type="match status" value="1"/>
</dbReference>
<protein>
    <recommendedName>
        <fullName evidence="2">SET domain-containing protein</fullName>
    </recommendedName>
</protein>
<dbReference type="Gene3D" id="2.170.270.10">
    <property type="entry name" value="SET domain"/>
    <property type="match status" value="2"/>
</dbReference>
<dbReference type="STRING" id="92696.A0A4R0RLQ4"/>
<dbReference type="CDD" id="cd20071">
    <property type="entry name" value="SET_SMYD"/>
    <property type="match status" value="2"/>
</dbReference>
<dbReference type="AlphaFoldDB" id="A0A4R0RLQ4"/>
<gene>
    <name evidence="3" type="ORF">EIP91_000764</name>
</gene>
<proteinExistence type="predicted"/>
<organism evidence="3 4">
    <name type="scientific">Steccherinum ochraceum</name>
    <dbReference type="NCBI Taxonomy" id="92696"/>
    <lineage>
        <taxon>Eukaryota</taxon>
        <taxon>Fungi</taxon>
        <taxon>Dikarya</taxon>
        <taxon>Basidiomycota</taxon>
        <taxon>Agaricomycotina</taxon>
        <taxon>Agaricomycetes</taxon>
        <taxon>Polyporales</taxon>
        <taxon>Steccherinaceae</taxon>
        <taxon>Steccherinum</taxon>
    </lineage>
</organism>
<evidence type="ECO:0000313" key="4">
    <source>
        <dbReference type="Proteomes" id="UP000292702"/>
    </source>
</evidence>